<dbReference type="SUPFAM" id="SSF118215">
    <property type="entry name" value="Proton glutamate symport protein"/>
    <property type="match status" value="1"/>
</dbReference>
<feature type="transmembrane region" description="Helical" evidence="8">
    <location>
        <begin position="228"/>
        <end position="255"/>
    </location>
</feature>
<keyword evidence="6 8" id="KW-0472">Membrane</keyword>
<sequence>MRLKLHWQILIALGLAVPAGLAAGQEAALFGITFYQLFDFVGTLFLNALKMLIVPLVVAAIITGVAGVGGAKGLGRLGSRTVIYYFSTSLLAILVGLVLVNLFAPGVVNGDPGEVFGFSADTSEIEARVAGRGMGDVADVFLRMVPVNVVAAAADGQMLGLIFFSLLFGYFMTRIQQDYADAQYNFWQGIFQTMMAITDWVMKFAPVGVFALVAKVVATTGLEAVGPLVAFFFTVLGALAFHFLVTMPLLLLFVARVNPLRHYQAMAPALLTAFSTASSAATLPLTMECVEKNAGVSNRTSSVVLPLGSTVNMDGTALYECVAAIFIAQAYGLDLSFAQQFTVVTLALLTSIGVAGIPAASLVAITIILAAIGLPAEGIGLILAVDRILDMTRTAVNTFGDSCGAVIIGRLEGEKGILQGESDKPRRTEAAVEVG</sequence>
<evidence type="ECO:0000313" key="9">
    <source>
        <dbReference type="EMBL" id="SCZ63602.1"/>
    </source>
</evidence>
<evidence type="ECO:0000256" key="7">
    <source>
        <dbReference type="ARBA" id="ARBA00023180"/>
    </source>
</evidence>
<feature type="transmembrane region" description="Helical" evidence="8">
    <location>
        <begin position="363"/>
        <end position="385"/>
    </location>
</feature>
<evidence type="ECO:0000256" key="2">
    <source>
        <dbReference type="ARBA" id="ARBA00022448"/>
    </source>
</evidence>
<feature type="transmembrane region" description="Helical" evidence="8">
    <location>
        <begin position="48"/>
        <end position="70"/>
    </location>
</feature>
<evidence type="ECO:0000256" key="1">
    <source>
        <dbReference type="ARBA" id="ARBA00004141"/>
    </source>
</evidence>
<feature type="transmembrane region" description="Helical" evidence="8">
    <location>
        <begin position="82"/>
        <end position="104"/>
    </location>
</feature>
<accession>A0A1G5QPC6</accession>
<dbReference type="Gene3D" id="1.10.3860.10">
    <property type="entry name" value="Sodium:dicarboxylate symporter"/>
    <property type="match status" value="1"/>
</dbReference>
<dbReference type="InterPro" id="IPR018107">
    <property type="entry name" value="Na-dicarboxylate_symporter_CS"/>
</dbReference>
<keyword evidence="7" id="KW-0325">Glycoprotein</keyword>
<dbReference type="PANTHER" id="PTHR11958:SF63">
    <property type="entry name" value="AMINO ACID TRANSPORTER"/>
    <property type="match status" value="1"/>
</dbReference>
<dbReference type="InterPro" id="IPR036458">
    <property type="entry name" value="Na:dicarbo_symporter_sf"/>
</dbReference>
<comment type="subcellular location">
    <subcellularLocation>
        <location evidence="1">Membrane</location>
        <topology evidence="1">Multi-pass membrane protein</topology>
    </subcellularLocation>
</comment>
<keyword evidence="3 8" id="KW-0812">Transmembrane</keyword>
<feature type="transmembrane region" description="Helical" evidence="8">
    <location>
        <begin position="204"/>
        <end position="222"/>
    </location>
</feature>
<dbReference type="GO" id="GO:0016020">
    <property type="term" value="C:membrane"/>
    <property type="evidence" value="ECO:0007669"/>
    <property type="project" value="UniProtKB-SubCell"/>
</dbReference>
<evidence type="ECO:0000256" key="3">
    <source>
        <dbReference type="ARBA" id="ARBA00022692"/>
    </source>
</evidence>
<proteinExistence type="predicted"/>
<keyword evidence="4" id="KW-0769">Symport</keyword>
<dbReference type="InterPro" id="IPR050746">
    <property type="entry name" value="DAACS"/>
</dbReference>
<evidence type="ECO:0000256" key="5">
    <source>
        <dbReference type="ARBA" id="ARBA00022989"/>
    </source>
</evidence>
<keyword evidence="2" id="KW-0813">Transport</keyword>
<keyword evidence="10" id="KW-1185">Reference proteome</keyword>
<evidence type="ECO:0000256" key="8">
    <source>
        <dbReference type="SAM" id="Phobius"/>
    </source>
</evidence>
<dbReference type="RefSeq" id="WP_175452559.1">
    <property type="nucleotide sequence ID" value="NZ_FMWD01000007.1"/>
</dbReference>
<dbReference type="GO" id="GO:1902475">
    <property type="term" value="P:L-alpha-amino acid transmembrane transport"/>
    <property type="evidence" value="ECO:0007669"/>
    <property type="project" value="UniProtKB-ARBA"/>
</dbReference>
<dbReference type="EMBL" id="FMWD01000007">
    <property type="protein sequence ID" value="SCZ63602.1"/>
    <property type="molecule type" value="Genomic_DNA"/>
</dbReference>
<dbReference type="Pfam" id="PF00375">
    <property type="entry name" value="SDF"/>
    <property type="match status" value="1"/>
</dbReference>
<feature type="transmembrane region" description="Helical" evidence="8">
    <location>
        <begin position="340"/>
        <end position="357"/>
    </location>
</feature>
<dbReference type="STRING" id="415747.SAMN03097708_02509"/>
<dbReference type="Proteomes" id="UP000199648">
    <property type="component" value="Unassembled WGS sequence"/>
</dbReference>
<dbReference type="GO" id="GO:0015293">
    <property type="term" value="F:symporter activity"/>
    <property type="evidence" value="ECO:0007669"/>
    <property type="project" value="UniProtKB-KW"/>
</dbReference>
<keyword evidence="5 8" id="KW-1133">Transmembrane helix</keyword>
<evidence type="ECO:0000313" key="10">
    <source>
        <dbReference type="Proteomes" id="UP000199648"/>
    </source>
</evidence>
<reference evidence="9 10" key="1">
    <citation type="submission" date="2016-10" db="EMBL/GenBank/DDBJ databases">
        <authorList>
            <person name="de Groot N.N."/>
        </authorList>
    </citation>
    <scope>NUCLEOTIDE SEQUENCE [LARGE SCALE GENOMIC DNA]</scope>
    <source>
        <strain evidence="9 10">HLD2</strain>
    </source>
</reference>
<dbReference type="InterPro" id="IPR001991">
    <property type="entry name" value="Na-dicarboxylate_symporter"/>
</dbReference>
<dbReference type="PANTHER" id="PTHR11958">
    <property type="entry name" value="SODIUM/DICARBOXYLATE SYMPORTER-RELATED"/>
    <property type="match status" value="1"/>
</dbReference>
<protein>
    <submittedName>
        <fullName evidence="9">Na+/H+-dicarboxylate symporter</fullName>
    </submittedName>
</protein>
<evidence type="ECO:0000256" key="4">
    <source>
        <dbReference type="ARBA" id="ARBA00022847"/>
    </source>
</evidence>
<feature type="transmembrane region" description="Helical" evidence="8">
    <location>
        <begin position="149"/>
        <end position="171"/>
    </location>
</feature>
<gene>
    <name evidence="9" type="ORF">SAMN03097708_02509</name>
</gene>
<name>A0A1G5QPC6_9GAMM</name>
<evidence type="ECO:0000256" key="6">
    <source>
        <dbReference type="ARBA" id="ARBA00023136"/>
    </source>
</evidence>
<organism evidence="9 10">
    <name type="scientific">Thiohalomonas denitrificans</name>
    <dbReference type="NCBI Taxonomy" id="415747"/>
    <lineage>
        <taxon>Bacteria</taxon>
        <taxon>Pseudomonadati</taxon>
        <taxon>Pseudomonadota</taxon>
        <taxon>Gammaproteobacteria</taxon>
        <taxon>Thiohalomonadales</taxon>
        <taxon>Thiohalomonadaceae</taxon>
        <taxon>Thiohalomonas</taxon>
    </lineage>
</organism>
<dbReference type="PROSITE" id="PS00714">
    <property type="entry name" value="NA_DICARBOXYL_SYMP_2"/>
    <property type="match status" value="1"/>
</dbReference>
<dbReference type="PRINTS" id="PR00173">
    <property type="entry name" value="EDTRNSPORT"/>
</dbReference>
<dbReference type="AlphaFoldDB" id="A0A1G5QPC6"/>